<keyword evidence="4" id="KW-1185">Reference proteome</keyword>
<feature type="domain" description="SCP" evidence="2">
    <location>
        <begin position="93"/>
        <end position="282"/>
    </location>
</feature>
<dbReference type="AlphaFoldDB" id="A0AAD5Q0X2"/>
<dbReference type="GO" id="GO:0005576">
    <property type="term" value="C:extracellular region"/>
    <property type="evidence" value="ECO:0007669"/>
    <property type="project" value="InterPro"/>
</dbReference>
<name>A0AAD5Q0X2_9CRUS</name>
<gene>
    <name evidence="3" type="ORF">GHT06_010194</name>
</gene>
<dbReference type="InterPro" id="IPR014044">
    <property type="entry name" value="CAP_dom"/>
</dbReference>
<dbReference type="PROSITE" id="PS01010">
    <property type="entry name" value="CRISP_2"/>
    <property type="match status" value="1"/>
</dbReference>
<dbReference type="SUPFAM" id="SSF55797">
    <property type="entry name" value="PR-1-like"/>
    <property type="match status" value="1"/>
</dbReference>
<dbReference type="PRINTS" id="PR00837">
    <property type="entry name" value="V5TPXLIKE"/>
</dbReference>
<evidence type="ECO:0000313" key="3">
    <source>
        <dbReference type="EMBL" id="KAI9562740.1"/>
    </source>
</evidence>
<dbReference type="InterPro" id="IPR001283">
    <property type="entry name" value="CRISP-related"/>
</dbReference>
<dbReference type="PANTHER" id="PTHR10334">
    <property type="entry name" value="CYSTEINE-RICH SECRETORY PROTEIN-RELATED"/>
    <property type="match status" value="1"/>
</dbReference>
<dbReference type="InterPro" id="IPR035940">
    <property type="entry name" value="CAP_sf"/>
</dbReference>
<dbReference type="PRINTS" id="PR00838">
    <property type="entry name" value="V5ALLERGEN"/>
</dbReference>
<evidence type="ECO:0000313" key="4">
    <source>
        <dbReference type="Proteomes" id="UP000820818"/>
    </source>
</evidence>
<dbReference type="CDD" id="cd05380">
    <property type="entry name" value="CAP_euk"/>
    <property type="match status" value="1"/>
</dbReference>
<sequence length="295" mass="33806">MRSSSLIGTLLIAFLVAPQLEAEKTPYLNSRHVLLPYYYLRSRWPITPAIVFRQHSTTSRSKPVFCIPDKTLAQYPVKQPKLADFLDLRVTDEERHLILELHNQLRQRVASGKENRGSPGPQPSAISIPNLKWSQELADAAWEWAKHLAQHHIFEHGPEGTPYGQNLGFSILYGTSSRTWDWVINYEWSYGVNHMNCQWVEEFRDSWTPNNEELMEHYKNHTHFAKPIGRYTQMVWAETTHVGCAAIGYPFHPGQPVICSELSGLVRLLYVCNYSPKGNIVGKPVYKVSSSCTSR</sequence>
<dbReference type="SMART" id="SM00198">
    <property type="entry name" value="SCP"/>
    <property type="match status" value="1"/>
</dbReference>
<feature type="signal peptide" evidence="1">
    <location>
        <begin position="1"/>
        <end position="22"/>
    </location>
</feature>
<dbReference type="Pfam" id="PF00188">
    <property type="entry name" value="CAP"/>
    <property type="match status" value="1"/>
</dbReference>
<evidence type="ECO:0000259" key="2">
    <source>
        <dbReference type="SMART" id="SM00198"/>
    </source>
</evidence>
<reference evidence="3 4" key="1">
    <citation type="submission" date="2022-05" db="EMBL/GenBank/DDBJ databases">
        <title>A multi-omics perspective on studying reproductive biology in Daphnia sinensis.</title>
        <authorList>
            <person name="Jia J."/>
        </authorList>
    </citation>
    <scope>NUCLEOTIDE SEQUENCE [LARGE SCALE GENOMIC DNA]</scope>
    <source>
        <strain evidence="3 4">WSL</strain>
    </source>
</reference>
<dbReference type="EMBL" id="WJBH02000002">
    <property type="protein sequence ID" value="KAI9562740.1"/>
    <property type="molecule type" value="Genomic_DNA"/>
</dbReference>
<evidence type="ECO:0000256" key="1">
    <source>
        <dbReference type="SAM" id="SignalP"/>
    </source>
</evidence>
<organism evidence="3 4">
    <name type="scientific">Daphnia sinensis</name>
    <dbReference type="NCBI Taxonomy" id="1820382"/>
    <lineage>
        <taxon>Eukaryota</taxon>
        <taxon>Metazoa</taxon>
        <taxon>Ecdysozoa</taxon>
        <taxon>Arthropoda</taxon>
        <taxon>Crustacea</taxon>
        <taxon>Branchiopoda</taxon>
        <taxon>Diplostraca</taxon>
        <taxon>Cladocera</taxon>
        <taxon>Anomopoda</taxon>
        <taxon>Daphniidae</taxon>
        <taxon>Daphnia</taxon>
        <taxon>Daphnia similis group</taxon>
    </lineage>
</organism>
<dbReference type="PROSITE" id="PS01009">
    <property type="entry name" value="CRISP_1"/>
    <property type="match status" value="1"/>
</dbReference>
<comment type="caution">
    <text evidence="3">The sequence shown here is derived from an EMBL/GenBank/DDBJ whole genome shotgun (WGS) entry which is preliminary data.</text>
</comment>
<feature type="chain" id="PRO_5042039772" description="SCP domain-containing protein" evidence="1">
    <location>
        <begin position="23"/>
        <end position="295"/>
    </location>
</feature>
<proteinExistence type="predicted"/>
<dbReference type="InterPro" id="IPR002413">
    <property type="entry name" value="V5_allergen-like"/>
</dbReference>
<accession>A0AAD5Q0X2</accession>
<dbReference type="Gene3D" id="3.40.33.10">
    <property type="entry name" value="CAP"/>
    <property type="match status" value="1"/>
</dbReference>
<protein>
    <recommendedName>
        <fullName evidence="2">SCP domain-containing protein</fullName>
    </recommendedName>
</protein>
<dbReference type="InterPro" id="IPR018244">
    <property type="entry name" value="Allrgn_V5/Tpx1_CS"/>
</dbReference>
<dbReference type="Proteomes" id="UP000820818">
    <property type="component" value="Linkage Group LG2"/>
</dbReference>
<keyword evidence="1" id="KW-0732">Signal</keyword>